<dbReference type="SMART" id="SM00355">
    <property type="entry name" value="ZnF_C2H2"/>
    <property type="match status" value="1"/>
</dbReference>
<keyword evidence="6" id="KW-0238">DNA-binding</keyword>
<evidence type="ECO:0000256" key="6">
    <source>
        <dbReference type="ARBA" id="ARBA00023125"/>
    </source>
</evidence>
<gene>
    <name evidence="11" type="ORF">BC936DRAFT_146688</name>
</gene>
<feature type="region of interest" description="Disordered" evidence="9">
    <location>
        <begin position="187"/>
        <end position="207"/>
    </location>
</feature>
<dbReference type="EMBL" id="RBNI01005506">
    <property type="protein sequence ID" value="RUP46644.1"/>
    <property type="molecule type" value="Genomic_DNA"/>
</dbReference>
<dbReference type="SUPFAM" id="SSF57667">
    <property type="entry name" value="beta-beta-alpha zinc fingers"/>
    <property type="match status" value="1"/>
</dbReference>
<evidence type="ECO:0000256" key="7">
    <source>
        <dbReference type="ARBA" id="ARBA00023242"/>
    </source>
</evidence>
<dbReference type="GO" id="GO:0008270">
    <property type="term" value="F:zinc ion binding"/>
    <property type="evidence" value="ECO:0007669"/>
    <property type="project" value="UniProtKB-KW"/>
</dbReference>
<dbReference type="PROSITE" id="PS00028">
    <property type="entry name" value="ZINC_FINGER_C2H2_1"/>
    <property type="match status" value="1"/>
</dbReference>
<dbReference type="Gene3D" id="3.30.160.60">
    <property type="entry name" value="Classic Zinc Finger"/>
    <property type="match status" value="1"/>
</dbReference>
<dbReference type="GO" id="GO:0005634">
    <property type="term" value="C:nucleus"/>
    <property type="evidence" value="ECO:0007669"/>
    <property type="project" value="UniProtKB-SubCell"/>
</dbReference>
<dbReference type="PROSITE" id="PS50157">
    <property type="entry name" value="ZINC_FINGER_C2H2_2"/>
    <property type="match status" value="1"/>
</dbReference>
<dbReference type="AlphaFoldDB" id="A0A433D716"/>
<dbReference type="CDD" id="cd00067">
    <property type="entry name" value="GAL4"/>
    <property type="match status" value="1"/>
</dbReference>
<evidence type="ECO:0000256" key="3">
    <source>
        <dbReference type="ARBA" id="ARBA00022737"/>
    </source>
</evidence>
<evidence type="ECO:0000256" key="2">
    <source>
        <dbReference type="ARBA" id="ARBA00022723"/>
    </source>
</evidence>
<organism evidence="11 12">
    <name type="scientific">Jimgerdemannia flammicorona</name>
    <dbReference type="NCBI Taxonomy" id="994334"/>
    <lineage>
        <taxon>Eukaryota</taxon>
        <taxon>Fungi</taxon>
        <taxon>Fungi incertae sedis</taxon>
        <taxon>Mucoromycota</taxon>
        <taxon>Mucoromycotina</taxon>
        <taxon>Endogonomycetes</taxon>
        <taxon>Endogonales</taxon>
        <taxon>Endogonaceae</taxon>
        <taxon>Jimgerdemannia</taxon>
    </lineage>
</organism>
<keyword evidence="7" id="KW-0539">Nucleus</keyword>
<evidence type="ECO:0000259" key="10">
    <source>
        <dbReference type="PROSITE" id="PS50157"/>
    </source>
</evidence>
<name>A0A433D716_9FUNG</name>
<dbReference type="GO" id="GO:0003677">
    <property type="term" value="F:DNA binding"/>
    <property type="evidence" value="ECO:0007669"/>
    <property type="project" value="UniProtKB-KW"/>
</dbReference>
<evidence type="ECO:0000256" key="4">
    <source>
        <dbReference type="ARBA" id="ARBA00022771"/>
    </source>
</evidence>
<dbReference type="OrthoDB" id="654211at2759"/>
<dbReference type="InterPro" id="IPR013087">
    <property type="entry name" value="Znf_C2H2_type"/>
</dbReference>
<dbReference type="InterPro" id="IPR001138">
    <property type="entry name" value="Zn2Cys6_DnaBD"/>
</dbReference>
<evidence type="ECO:0000256" key="1">
    <source>
        <dbReference type="ARBA" id="ARBA00004123"/>
    </source>
</evidence>
<feature type="region of interest" description="Disordered" evidence="9">
    <location>
        <begin position="64"/>
        <end position="123"/>
    </location>
</feature>
<feature type="domain" description="C2H2-type" evidence="10">
    <location>
        <begin position="53"/>
        <end position="75"/>
    </location>
</feature>
<keyword evidence="2" id="KW-0479">Metal-binding</keyword>
<keyword evidence="12" id="KW-1185">Reference proteome</keyword>
<evidence type="ECO:0000313" key="12">
    <source>
        <dbReference type="Proteomes" id="UP000268093"/>
    </source>
</evidence>
<keyword evidence="4 8" id="KW-0863">Zinc-finger</keyword>
<feature type="compositionally biased region" description="Polar residues" evidence="9">
    <location>
        <begin position="79"/>
        <end position="92"/>
    </location>
</feature>
<reference evidence="11 12" key="1">
    <citation type="journal article" date="2018" name="New Phytol.">
        <title>Phylogenomics of Endogonaceae and evolution of mycorrhizas within Mucoromycota.</title>
        <authorList>
            <person name="Chang Y."/>
            <person name="Desiro A."/>
            <person name="Na H."/>
            <person name="Sandor L."/>
            <person name="Lipzen A."/>
            <person name="Clum A."/>
            <person name="Barry K."/>
            <person name="Grigoriev I.V."/>
            <person name="Martin F.M."/>
            <person name="Stajich J.E."/>
            <person name="Smith M.E."/>
            <person name="Bonito G."/>
            <person name="Spatafora J.W."/>
        </authorList>
    </citation>
    <scope>NUCLEOTIDE SEQUENCE [LARGE SCALE GENOMIC DNA]</scope>
    <source>
        <strain evidence="11 12">GMNB39</strain>
    </source>
</reference>
<dbReference type="Proteomes" id="UP000268093">
    <property type="component" value="Unassembled WGS sequence"/>
</dbReference>
<comment type="subcellular location">
    <subcellularLocation>
        <location evidence="1">Nucleus</location>
    </subcellularLocation>
</comment>
<dbReference type="GO" id="GO:0000981">
    <property type="term" value="F:DNA-binding transcription factor activity, RNA polymerase II-specific"/>
    <property type="evidence" value="ECO:0007669"/>
    <property type="project" value="InterPro"/>
</dbReference>
<accession>A0A433D716</accession>
<keyword evidence="3" id="KW-0677">Repeat</keyword>
<evidence type="ECO:0000256" key="8">
    <source>
        <dbReference type="PROSITE-ProRule" id="PRU00042"/>
    </source>
</evidence>
<evidence type="ECO:0000256" key="9">
    <source>
        <dbReference type="SAM" id="MobiDB-lite"/>
    </source>
</evidence>
<keyword evidence="5" id="KW-0862">Zinc</keyword>
<sequence length="858" mass="96173">MPTPLDPPHPALDRMALVNHPSARDLLRDFVETPAYHIFDSQMNPNTHDAKPFACAQCPKSFSHNPSLRRHERIHGVSSDRTYYRPSSSETPSVHPPNRHNTSNAAHRPPAPSSRRKPAKHQECTACRNRKHCSVHATKIIMDRLKTGAACASCNTRKKKCQGVPCARCLKAGERCEPQPTNLLARKSQVGDEQARTPSHHNRGGEFRVPQLPLRKAPIPEITVMPPPISPQRERAVVPPDVSAISTYCSSESSSTLFTIDELTDDTGTSESEYISTPFTMEEIANYFWTSKSDGAATPFMEQTADDSWFTQSECSSSQFTLEEPADYLWASESECPPNRFMEQAAEDTWASQSECSSSRFTFEEMADDIWTSDSESSSITFNIRETTDDGWIPEGGNRYKYASSLPFNHDDREKSTGIPTPLPGQPVVNSHEGDIQTLISHPSSLYLSYCALGDPTHVCGAKCMEAALHAWQKKMEDDAKEKDEGFTLGADDGVAIRNLNELSGVQLTPSVLSNTPSPPDANLAFIVSPDRSERNVTYPCENVQRTSAPPLDVVPVAKFPHHPLRQPSRLESYFCKKGALYGSLRKRCFRCQFTGLPSNYSNSKPRSKILKNRIKRTNFEFKAIRESHHVVAIGDENIVSSPSRSESLVTCADDAGQRNFVSPCQSRMRPLIRPTSAWASTTLSQDSADRPRAGHWRRFDIRSAVTTILDAIRGGMIHIAREGSEHVREYNPLAVREFDWLRRGLRKQYAICDDSDTIGVVSRLTKTFYGVWGGLNNVGILYKLDKFLKVVERTFFSALCGECSKTIETFRTENYDINTEILHDIMIWRVLGALSFGYYINREKICSTGFTLNRQQQ</sequence>
<protein>
    <recommendedName>
        <fullName evidence="10">C2H2-type domain-containing protein</fullName>
    </recommendedName>
</protein>
<evidence type="ECO:0000256" key="5">
    <source>
        <dbReference type="ARBA" id="ARBA00022833"/>
    </source>
</evidence>
<dbReference type="InterPro" id="IPR036236">
    <property type="entry name" value="Znf_C2H2_sf"/>
</dbReference>
<proteinExistence type="predicted"/>
<dbReference type="FunFam" id="3.30.160.60:FF:001004">
    <property type="entry name" value="Zinc finger protein 426"/>
    <property type="match status" value="1"/>
</dbReference>
<comment type="caution">
    <text evidence="11">The sequence shown here is derived from an EMBL/GenBank/DDBJ whole genome shotgun (WGS) entry which is preliminary data.</text>
</comment>
<evidence type="ECO:0000313" key="11">
    <source>
        <dbReference type="EMBL" id="RUP46644.1"/>
    </source>
</evidence>